<dbReference type="EMBL" id="ML121569">
    <property type="protein sequence ID" value="RPB20574.1"/>
    <property type="molecule type" value="Genomic_DNA"/>
</dbReference>
<feature type="region of interest" description="Disordered" evidence="1">
    <location>
        <begin position="127"/>
        <end position="148"/>
    </location>
</feature>
<feature type="compositionally biased region" description="Low complexity" evidence="1">
    <location>
        <begin position="161"/>
        <end position="186"/>
    </location>
</feature>
<dbReference type="InterPro" id="IPR007146">
    <property type="entry name" value="Sas10/Utp3/C1D"/>
</dbReference>
<name>A0A3N4LCH2_9PEZI</name>
<evidence type="ECO:0000313" key="3">
    <source>
        <dbReference type="Proteomes" id="UP000267821"/>
    </source>
</evidence>
<dbReference type="STRING" id="1051890.A0A3N4LCH2"/>
<keyword evidence="3" id="KW-1185">Reference proteome</keyword>
<organism evidence="2 3">
    <name type="scientific">Terfezia boudieri ATCC MYA-4762</name>
    <dbReference type="NCBI Taxonomy" id="1051890"/>
    <lineage>
        <taxon>Eukaryota</taxon>
        <taxon>Fungi</taxon>
        <taxon>Dikarya</taxon>
        <taxon>Ascomycota</taxon>
        <taxon>Pezizomycotina</taxon>
        <taxon>Pezizomycetes</taxon>
        <taxon>Pezizales</taxon>
        <taxon>Pezizaceae</taxon>
        <taxon>Terfezia</taxon>
    </lineage>
</organism>
<evidence type="ECO:0000313" key="2">
    <source>
        <dbReference type="EMBL" id="RPB20574.1"/>
    </source>
</evidence>
<dbReference type="Proteomes" id="UP000267821">
    <property type="component" value="Unassembled WGS sequence"/>
</dbReference>
<dbReference type="InParanoid" id="A0A3N4LCH2"/>
<protein>
    <recommendedName>
        <fullName evidence="4">Localizes primarily to the nucleolus</fullName>
    </recommendedName>
</protein>
<dbReference type="FunCoup" id="A0A3N4LCH2">
    <property type="interactions" value="1102"/>
</dbReference>
<feature type="region of interest" description="Disordered" evidence="1">
    <location>
        <begin position="284"/>
        <end position="375"/>
    </location>
</feature>
<gene>
    <name evidence="2" type="ORF">L211DRAFT_791945</name>
</gene>
<dbReference type="GO" id="GO:0032040">
    <property type="term" value="C:small-subunit processome"/>
    <property type="evidence" value="ECO:0007669"/>
    <property type="project" value="TreeGrafter"/>
</dbReference>
<dbReference type="GO" id="GO:0000462">
    <property type="term" value="P:maturation of SSU-rRNA from tricistronic rRNA transcript (SSU-rRNA, 5.8S rRNA, LSU-rRNA)"/>
    <property type="evidence" value="ECO:0007669"/>
    <property type="project" value="TreeGrafter"/>
</dbReference>
<dbReference type="AlphaFoldDB" id="A0A3N4LCH2"/>
<feature type="compositionally biased region" description="Basic and acidic residues" evidence="1">
    <location>
        <begin position="304"/>
        <end position="325"/>
    </location>
</feature>
<dbReference type="OrthoDB" id="203440at2759"/>
<dbReference type="Pfam" id="PF04000">
    <property type="entry name" value="Sas10_Utp3"/>
    <property type="match status" value="1"/>
</dbReference>
<accession>A0A3N4LCH2</accession>
<reference evidence="2 3" key="1">
    <citation type="journal article" date="2018" name="Nat. Ecol. Evol.">
        <title>Pezizomycetes genomes reveal the molecular basis of ectomycorrhizal truffle lifestyle.</title>
        <authorList>
            <person name="Murat C."/>
            <person name="Payen T."/>
            <person name="Noel B."/>
            <person name="Kuo A."/>
            <person name="Morin E."/>
            <person name="Chen J."/>
            <person name="Kohler A."/>
            <person name="Krizsan K."/>
            <person name="Balestrini R."/>
            <person name="Da Silva C."/>
            <person name="Montanini B."/>
            <person name="Hainaut M."/>
            <person name="Levati E."/>
            <person name="Barry K.W."/>
            <person name="Belfiori B."/>
            <person name="Cichocki N."/>
            <person name="Clum A."/>
            <person name="Dockter R.B."/>
            <person name="Fauchery L."/>
            <person name="Guy J."/>
            <person name="Iotti M."/>
            <person name="Le Tacon F."/>
            <person name="Lindquist E.A."/>
            <person name="Lipzen A."/>
            <person name="Malagnac F."/>
            <person name="Mello A."/>
            <person name="Molinier V."/>
            <person name="Miyauchi S."/>
            <person name="Poulain J."/>
            <person name="Riccioni C."/>
            <person name="Rubini A."/>
            <person name="Sitrit Y."/>
            <person name="Splivallo R."/>
            <person name="Traeger S."/>
            <person name="Wang M."/>
            <person name="Zifcakova L."/>
            <person name="Wipf D."/>
            <person name="Zambonelli A."/>
            <person name="Paolocci F."/>
            <person name="Nowrousian M."/>
            <person name="Ottonello S."/>
            <person name="Baldrian P."/>
            <person name="Spatafora J.W."/>
            <person name="Henrissat B."/>
            <person name="Nagy L.G."/>
            <person name="Aury J.M."/>
            <person name="Wincker P."/>
            <person name="Grigoriev I.V."/>
            <person name="Bonfante P."/>
            <person name="Martin F.M."/>
        </authorList>
    </citation>
    <scope>NUCLEOTIDE SEQUENCE [LARGE SCALE GENOMIC DNA]</scope>
    <source>
        <strain evidence="2 3">ATCC MYA-4762</strain>
    </source>
</reference>
<feature type="compositionally biased region" description="Gly residues" evidence="1">
    <location>
        <begin position="346"/>
        <end position="355"/>
    </location>
</feature>
<feature type="region of interest" description="Disordered" evidence="1">
    <location>
        <begin position="161"/>
        <end position="190"/>
    </location>
</feature>
<dbReference type="PANTHER" id="PTHR13237:SF9">
    <property type="entry name" value="NEUROGUIDIN"/>
    <property type="match status" value="1"/>
</dbReference>
<sequence length="375" mass="40568">MPSSEAPSAAAPPLTSILTSLTTSLQSALEALPQKPSYLPPPNGISLLDLKNEAMLSYLHNIVYLVLLRLRSVQGEEGVDISTCVEQLVGLRGLLEKGVKPVEGKLRYEIEKVVRRSVDAEVAAQGRRVNVKKSSGEEDEKSTDDLTHRPNVGVLTRLKNAPTANSPTKSTTNTTNTTTTATTHPSDGIYHPPRIAAVSMPNDPLSTTTSTTSTTTARLNKKSHNLDEFIASELSSAPLAEPSVGSTIVSSGRGIKTSQIRREEAERMEYEENNFVRLPKLSKKEAAQKKRRERLSGADSFGGEDWKSFAGDLDRITARAGREGGKVGQVGQVLERSRKRKEGGDGGDAGAGAGVRVGRKFSRMVNKENKKRRKV</sequence>
<dbReference type="PANTHER" id="PTHR13237">
    <property type="entry name" value="SOMETHING ABOUT SILENCING PROTEIN 10-RELATED"/>
    <property type="match status" value="1"/>
</dbReference>
<evidence type="ECO:0000256" key="1">
    <source>
        <dbReference type="SAM" id="MobiDB-lite"/>
    </source>
</evidence>
<evidence type="ECO:0008006" key="4">
    <source>
        <dbReference type="Google" id="ProtNLM"/>
    </source>
</evidence>
<proteinExistence type="predicted"/>